<dbReference type="Proteomes" id="UP000499080">
    <property type="component" value="Unassembled WGS sequence"/>
</dbReference>
<protein>
    <submittedName>
        <fullName evidence="1">Uncharacterized protein</fullName>
    </submittedName>
</protein>
<comment type="caution">
    <text evidence="1">The sequence shown here is derived from an EMBL/GenBank/DDBJ whole genome shotgun (WGS) entry which is preliminary data.</text>
</comment>
<proteinExistence type="predicted"/>
<accession>A0A4Y2QSU5</accession>
<evidence type="ECO:0000313" key="1">
    <source>
        <dbReference type="EMBL" id="GBN66249.1"/>
    </source>
</evidence>
<dbReference type="AlphaFoldDB" id="A0A4Y2QSU5"/>
<organism evidence="1 2">
    <name type="scientific">Araneus ventricosus</name>
    <name type="common">Orbweaver spider</name>
    <name type="synonym">Epeira ventricosa</name>
    <dbReference type="NCBI Taxonomy" id="182803"/>
    <lineage>
        <taxon>Eukaryota</taxon>
        <taxon>Metazoa</taxon>
        <taxon>Ecdysozoa</taxon>
        <taxon>Arthropoda</taxon>
        <taxon>Chelicerata</taxon>
        <taxon>Arachnida</taxon>
        <taxon>Araneae</taxon>
        <taxon>Araneomorphae</taxon>
        <taxon>Entelegynae</taxon>
        <taxon>Araneoidea</taxon>
        <taxon>Araneidae</taxon>
        <taxon>Araneus</taxon>
    </lineage>
</organism>
<evidence type="ECO:0000313" key="2">
    <source>
        <dbReference type="Proteomes" id="UP000499080"/>
    </source>
</evidence>
<keyword evidence="2" id="KW-1185">Reference proteome</keyword>
<dbReference type="EMBL" id="BGPR01014681">
    <property type="protein sequence ID" value="GBN66249.1"/>
    <property type="molecule type" value="Genomic_DNA"/>
</dbReference>
<reference evidence="1 2" key="1">
    <citation type="journal article" date="2019" name="Sci. Rep.">
        <title>Orb-weaving spider Araneus ventricosus genome elucidates the spidroin gene catalogue.</title>
        <authorList>
            <person name="Kono N."/>
            <person name="Nakamura H."/>
            <person name="Ohtoshi R."/>
            <person name="Moran D.A.P."/>
            <person name="Shinohara A."/>
            <person name="Yoshida Y."/>
            <person name="Fujiwara M."/>
            <person name="Mori M."/>
            <person name="Tomita M."/>
            <person name="Arakawa K."/>
        </authorList>
    </citation>
    <scope>NUCLEOTIDE SEQUENCE [LARGE SCALE GENOMIC DNA]</scope>
</reference>
<sequence length="456" mass="52951">MDKKTSEFFVSLPSNASMGYFPHNIPSLYRTKLSTPIEFHGDWEVGLAEICLPRTWFNIGEHNNQYSILFEKEETVIRDSHAYKIKITYKTDEPIENFWMEINRKISDFLGPLDRIKFSVIENGVHLEMLEDYEILITPDEADKFLYMLHLPNERTLIKISSDFRFRPSQKSPVEIMFTVIDKTPLNIDEHSIPLSKTDGGAIPKRNRFVFDSINKTISIMGLQKFVNFNYDVNENEVTIKVENHVELHIESATFLRKLHLREATVIKEATSFKVNPDIMIDRFEKIVLKVKNYPTDVIYKKEFKNIFLKTGLYTNASDLFKSFDHVTLIPLHNLKVALDVPLGFEIRLSRGLADMLGFEKTDFESGYYESKYVLDLNASITEIFVYCNIVESHPVGDSVSPLLRIIPCINEKEEQIVKQYERPLYFPLRKKRVECVEIALRTSTGEIITFTTGKT</sequence>
<name>A0A4Y2QSU5_ARAVE</name>
<gene>
    <name evidence="1" type="ORF">AVEN_218086_1</name>
</gene>